<dbReference type="InterPro" id="IPR040256">
    <property type="entry name" value="At4g02000-like"/>
</dbReference>
<sequence>MVDSHHMQGVNAVNPGAQTRNWNELFQGEKGASLETEQKLPYPVVREFLRKKWQTKGDYEMVADSNLFYFKFTNEEDKRKVLGMAQIFMAGKCFIVTQWNQDVEKRKNTVKAIPIWINLYNVPKDLWTGEGLGLYGVKREEVARIEVVSEREEQAEREELLGRNSYEEVGIRSSGRDVVSGSSTESIAVRELGFGRR</sequence>
<dbReference type="AlphaFoldDB" id="A0A835LVU6"/>
<evidence type="ECO:0000313" key="3">
    <source>
        <dbReference type="Proteomes" id="UP000631114"/>
    </source>
</evidence>
<comment type="caution">
    <text evidence="2">The sequence shown here is derived from an EMBL/GenBank/DDBJ whole genome shotgun (WGS) entry which is preliminary data.</text>
</comment>
<gene>
    <name evidence="2" type="ORF">IFM89_019998</name>
</gene>
<proteinExistence type="predicted"/>
<dbReference type="PANTHER" id="PTHR31286:SF180">
    <property type="entry name" value="OS10G0362600 PROTEIN"/>
    <property type="match status" value="1"/>
</dbReference>
<reference evidence="2 3" key="1">
    <citation type="submission" date="2020-10" db="EMBL/GenBank/DDBJ databases">
        <title>The Coptis chinensis genome and diversification of protoberbering-type alkaloids.</title>
        <authorList>
            <person name="Wang B."/>
            <person name="Shu S."/>
            <person name="Song C."/>
            <person name="Liu Y."/>
        </authorList>
    </citation>
    <scope>NUCLEOTIDE SEQUENCE [LARGE SCALE GENOMIC DNA]</scope>
    <source>
        <strain evidence="2">HL-2020</strain>
        <tissue evidence="2">Leaf</tissue>
    </source>
</reference>
<evidence type="ECO:0000313" key="2">
    <source>
        <dbReference type="EMBL" id="KAF9610133.1"/>
    </source>
</evidence>
<feature type="domain" description="DUF4283" evidence="1">
    <location>
        <begin position="43"/>
        <end position="103"/>
    </location>
</feature>
<dbReference type="Pfam" id="PF14111">
    <property type="entry name" value="DUF4283"/>
    <property type="match status" value="1"/>
</dbReference>
<dbReference type="PANTHER" id="PTHR31286">
    <property type="entry name" value="GLYCINE-RICH CELL WALL STRUCTURAL PROTEIN 1.8-LIKE"/>
    <property type="match status" value="1"/>
</dbReference>
<name>A0A835LVU6_9MAGN</name>
<accession>A0A835LVU6</accession>
<dbReference type="EMBL" id="JADFTS010000004">
    <property type="protein sequence ID" value="KAF9610133.1"/>
    <property type="molecule type" value="Genomic_DNA"/>
</dbReference>
<organism evidence="2 3">
    <name type="scientific">Coptis chinensis</name>
    <dbReference type="NCBI Taxonomy" id="261450"/>
    <lineage>
        <taxon>Eukaryota</taxon>
        <taxon>Viridiplantae</taxon>
        <taxon>Streptophyta</taxon>
        <taxon>Embryophyta</taxon>
        <taxon>Tracheophyta</taxon>
        <taxon>Spermatophyta</taxon>
        <taxon>Magnoliopsida</taxon>
        <taxon>Ranunculales</taxon>
        <taxon>Ranunculaceae</taxon>
        <taxon>Coptidoideae</taxon>
        <taxon>Coptis</taxon>
    </lineage>
</organism>
<evidence type="ECO:0000259" key="1">
    <source>
        <dbReference type="Pfam" id="PF14111"/>
    </source>
</evidence>
<protein>
    <recommendedName>
        <fullName evidence="1">DUF4283 domain-containing protein</fullName>
    </recommendedName>
</protein>
<dbReference type="InterPro" id="IPR025558">
    <property type="entry name" value="DUF4283"/>
</dbReference>
<keyword evidence="3" id="KW-1185">Reference proteome</keyword>
<dbReference type="Proteomes" id="UP000631114">
    <property type="component" value="Unassembled WGS sequence"/>
</dbReference>